<feature type="compositionally biased region" description="Acidic residues" evidence="1">
    <location>
        <begin position="216"/>
        <end position="230"/>
    </location>
</feature>
<sequence length="495" mass="57121">MWSIVCFTNENTIECVPNFWFKNSMCAWPNKNCKIKSQLAVERRLSPNSIEFDYYEARPLARDITNLSEAYKKLKRAEDTSELSNVESANKKKHNRKHEKQNSSKQLVKKRGVNRKFALTIDKNQSVLNSPPKYDVYKKKRDNNMNNDNGYQDAKNSFPESDKNNASQIEVFNSANKNNKETIVNNMKNIDTHHYAADNNQTENELNEISSSSSDDIIDNYDDSDADETYEPFMRKHSPNLLSPVKSDLVLQNNVNEIFTPINSNKRQDDLLKCNSDDIETPELYYFNKRSSSSKKTKLTNSSFLNMNDYNTSDPKQSSTNEILKSILRSVTNIKYELKDITTKIDRIEERQTNIMMLYSNSSGDVLHTNNGNIDETWNFPLTSFEELDSFEQKLLDDGYKLKLISYLRRLEKPTIGAMTREILSKLFHNDLLAQFSYVGQKGKKVFSVLNTCSILFAAVRSVNNYKNCTDIDIIKPLKPYLANATARGKQKRKD</sequence>
<dbReference type="PANTHER" id="PTHR34153">
    <property type="entry name" value="SI:CH211-262H13.3-RELATED-RELATED"/>
    <property type="match status" value="1"/>
</dbReference>
<dbReference type="Pfam" id="PF16064">
    <property type="entry name" value="DUF4806"/>
    <property type="match status" value="1"/>
</dbReference>
<feature type="domain" description="DUF4806" evidence="2">
    <location>
        <begin position="377"/>
        <end position="446"/>
    </location>
</feature>
<name>A0A2S2NVT1_SCHGA</name>
<dbReference type="EMBL" id="GGMR01008553">
    <property type="protein sequence ID" value="MBY21172.1"/>
    <property type="molecule type" value="Transcribed_RNA"/>
</dbReference>
<dbReference type="PANTHER" id="PTHR34153:SF2">
    <property type="entry name" value="SI:CH211-262H13.3-RELATED"/>
    <property type="match status" value="1"/>
</dbReference>
<feature type="compositionally biased region" description="Polar residues" evidence="1">
    <location>
        <begin position="198"/>
        <end position="208"/>
    </location>
</feature>
<protein>
    <recommendedName>
        <fullName evidence="2">DUF4806 domain-containing protein</fullName>
    </recommendedName>
</protein>
<evidence type="ECO:0000259" key="2">
    <source>
        <dbReference type="Pfam" id="PF16064"/>
    </source>
</evidence>
<evidence type="ECO:0000256" key="1">
    <source>
        <dbReference type="SAM" id="MobiDB-lite"/>
    </source>
</evidence>
<evidence type="ECO:0000313" key="3">
    <source>
        <dbReference type="EMBL" id="MBY21172.1"/>
    </source>
</evidence>
<proteinExistence type="predicted"/>
<feature type="region of interest" description="Disordered" evidence="1">
    <location>
        <begin position="78"/>
        <end position="163"/>
    </location>
</feature>
<reference evidence="3" key="1">
    <citation type="submission" date="2018-04" db="EMBL/GenBank/DDBJ databases">
        <title>Transcriptome of Schizaphis graminum biotype I.</title>
        <authorList>
            <person name="Scully E.D."/>
            <person name="Geib S.M."/>
            <person name="Palmer N.A."/>
            <person name="Koch K."/>
            <person name="Bradshaw J."/>
            <person name="Heng-Moss T."/>
            <person name="Sarath G."/>
        </authorList>
    </citation>
    <scope>NUCLEOTIDE SEQUENCE</scope>
</reference>
<dbReference type="AlphaFoldDB" id="A0A2S2NVT1"/>
<dbReference type="InterPro" id="IPR032071">
    <property type="entry name" value="DUF4806"/>
</dbReference>
<feature type="region of interest" description="Disordered" evidence="1">
    <location>
        <begin position="197"/>
        <end position="230"/>
    </location>
</feature>
<feature type="compositionally biased region" description="Polar residues" evidence="1">
    <location>
        <begin position="154"/>
        <end position="163"/>
    </location>
</feature>
<gene>
    <name evidence="3" type="ORF">g.3395</name>
</gene>
<accession>A0A2S2NVT1</accession>
<organism evidence="3">
    <name type="scientific">Schizaphis graminum</name>
    <name type="common">Green bug aphid</name>
    <dbReference type="NCBI Taxonomy" id="13262"/>
    <lineage>
        <taxon>Eukaryota</taxon>
        <taxon>Metazoa</taxon>
        <taxon>Ecdysozoa</taxon>
        <taxon>Arthropoda</taxon>
        <taxon>Hexapoda</taxon>
        <taxon>Insecta</taxon>
        <taxon>Pterygota</taxon>
        <taxon>Neoptera</taxon>
        <taxon>Paraneoptera</taxon>
        <taxon>Hemiptera</taxon>
        <taxon>Sternorrhyncha</taxon>
        <taxon>Aphidomorpha</taxon>
        <taxon>Aphidoidea</taxon>
        <taxon>Aphididae</taxon>
        <taxon>Aphidini</taxon>
        <taxon>Schizaphis</taxon>
    </lineage>
</organism>